<dbReference type="PROSITE" id="PS00455">
    <property type="entry name" value="AMP_BINDING"/>
    <property type="match status" value="1"/>
</dbReference>
<dbReference type="InterPro" id="IPR005914">
    <property type="entry name" value="Acac_CoA_synth"/>
</dbReference>
<feature type="domain" description="AMP-binding enzyme C-terminal" evidence="6">
    <location>
        <begin position="544"/>
        <end position="618"/>
    </location>
</feature>
<evidence type="ECO:0000313" key="8">
    <source>
        <dbReference type="Proteomes" id="UP000198651"/>
    </source>
</evidence>
<dbReference type="Gene3D" id="3.40.50.12780">
    <property type="entry name" value="N-terminal domain of ligase-like"/>
    <property type="match status" value="1"/>
</dbReference>
<dbReference type="GO" id="GO:0030729">
    <property type="term" value="F:acetoacetate-CoA ligase activity"/>
    <property type="evidence" value="ECO:0007669"/>
    <property type="project" value="InterPro"/>
</dbReference>
<dbReference type="OrthoDB" id="9803968at2"/>
<proteinExistence type="inferred from homology"/>
<evidence type="ECO:0000259" key="6">
    <source>
        <dbReference type="Pfam" id="PF13193"/>
    </source>
</evidence>
<evidence type="ECO:0000313" key="7">
    <source>
        <dbReference type="EMBL" id="CUT17581.1"/>
    </source>
</evidence>
<dbReference type="InterPro" id="IPR042099">
    <property type="entry name" value="ANL_N_sf"/>
</dbReference>
<keyword evidence="4" id="KW-0067">ATP-binding</keyword>
<gene>
    <name evidence="7" type="primary">acsA</name>
    <name evidence="7" type="ORF">Ark11_0748</name>
</gene>
<keyword evidence="8" id="KW-1185">Reference proteome</keyword>
<keyword evidence="3" id="KW-0547">Nucleotide-binding</keyword>
<dbReference type="InterPro" id="IPR025110">
    <property type="entry name" value="AMP-bd_C"/>
</dbReference>
<dbReference type="InterPro" id="IPR045851">
    <property type="entry name" value="AMP-bd_C_sf"/>
</dbReference>
<keyword evidence="2" id="KW-0436">Ligase</keyword>
<dbReference type="EMBL" id="LN906597">
    <property type="protein sequence ID" value="CUT17581.1"/>
    <property type="molecule type" value="Genomic_DNA"/>
</dbReference>
<comment type="similarity">
    <text evidence="1">Belongs to the ATP-dependent AMP-binding enzyme family.</text>
</comment>
<dbReference type="AlphaFoldDB" id="A0A0S4M5Q3"/>
<evidence type="ECO:0000256" key="2">
    <source>
        <dbReference type="ARBA" id="ARBA00022598"/>
    </source>
</evidence>
<evidence type="ECO:0000259" key="5">
    <source>
        <dbReference type="Pfam" id="PF00501"/>
    </source>
</evidence>
<protein>
    <submittedName>
        <fullName evidence="7">Acetoacetyl-CoA synthetase</fullName>
    </submittedName>
</protein>
<dbReference type="STRING" id="1561003.Ark11_0748"/>
<sequence length="657" mass="73869">MFKKPLWLPTQEHIESAQLTQFARYAIEKNGLNVNNWADFYQWSIDRIDQFWSTVWDFFQILAAQRGDEVTRSTSHDFILRWFPESQLNYAQNLLYRADCADEDIALGFYSENGEKIFLSWRELRDQVRVCADSMKAAGVGKGDRVASILTARPEATVAFLATASIGAIWCACSPEFGAKAMLDRLGQVSPKLIFLIDGYHYNGKNYDCSDKGSQLVNGLTSLEKVVYVKTIFSNHNDCLVSLNDVVDWSDWMTSSSDDPVFFEQFPFEHPLTIVFTSGTTGEPKCIVHSAGGILLQHLKEHVLHADIVKGSRVFYYTTCSWMMWNWLVGSLAAGATTYSYDGYPFAEKNRVFFRLITDEKFTHVGLSAKWIHHCAAENIKPLKKHDLSSVRFFFSTGSVLSPDGFRYVYENFKRDVCLGSISGGTDILSCFVLSNPILPVFPGEIQCAGLGMSVQVFDDASLPCTGIPGELVCTKPFPSMPVGFWGDEDNERYYKTYFERYPGVWCHGDYCEKTERSTFIILGRSDATLKPSGVRIGTAEIYNCLHHFPAIASAVAIGQPWKNDERIVLFVKMQDGFEFDEQMSSKIRSHLATHASPRHVPAKILSVPDVPRTHNSKLAELAVRAVVLGDEVPNIDALDNPEVLEVFKGLEELSVD</sequence>
<feature type="domain" description="AMP-dependent synthetase/ligase" evidence="5">
    <location>
        <begin position="109"/>
        <end position="477"/>
    </location>
</feature>
<dbReference type="GO" id="GO:0006629">
    <property type="term" value="P:lipid metabolic process"/>
    <property type="evidence" value="ECO:0007669"/>
    <property type="project" value="InterPro"/>
</dbReference>
<dbReference type="Pfam" id="PF00501">
    <property type="entry name" value="AMP-binding"/>
    <property type="match status" value="1"/>
</dbReference>
<name>A0A0S4M5Q3_9BURK</name>
<dbReference type="Gene3D" id="3.30.300.30">
    <property type="match status" value="1"/>
</dbReference>
<dbReference type="GO" id="GO:0005524">
    <property type="term" value="F:ATP binding"/>
    <property type="evidence" value="ECO:0007669"/>
    <property type="project" value="UniProtKB-KW"/>
</dbReference>
<dbReference type="Proteomes" id="UP000198651">
    <property type="component" value="Chromosome I"/>
</dbReference>
<dbReference type="SUPFAM" id="SSF56801">
    <property type="entry name" value="Acetyl-CoA synthetase-like"/>
    <property type="match status" value="1"/>
</dbReference>
<evidence type="ECO:0000256" key="3">
    <source>
        <dbReference type="ARBA" id="ARBA00022741"/>
    </source>
</evidence>
<dbReference type="PATRIC" id="fig|1561003.3.peg.756"/>
<accession>A0A0S4M5Q3</accession>
<organism evidence="7 8">
    <name type="scientific">Candidatus Ichthyocystis hellenicum</name>
    <dbReference type="NCBI Taxonomy" id="1561003"/>
    <lineage>
        <taxon>Bacteria</taxon>
        <taxon>Pseudomonadati</taxon>
        <taxon>Pseudomonadota</taxon>
        <taxon>Betaproteobacteria</taxon>
        <taxon>Burkholderiales</taxon>
        <taxon>Candidatus Ichthyocystis</taxon>
    </lineage>
</organism>
<dbReference type="NCBIfam" id="NF002937">
    <property type="entry name" value="PRK03584.1"/>
    <property type="match status" value="1"/>
</dbReference>
<dbReference type="Pfam" id="PF13193">
    <property type="entry name" value="AMP-binding_C"/>
    <property type="match status" value="1"/>
</dbReference>
<dbReference type="InterPro" id="IPR000873">
    <property type="entry name" value="AMP-dep_synth/lig_dom"/>
</dbReference>
<dbReference type="PANTHER" id="PTHR42921:SF1">
    <property type="entry name" value="ACETOACETYL-COA SYNTHETASE"/>
    <property type="match status" value="1"/>
</dbReference>
<evidence type="ECO:0000256" key="4">
    <source>
        <dbReference type="ARBA" id="ARBA00022840"/>
    </source>
</evidence>
<reference evidence="8" key="1">
    <citation type="submission" date="2015-11" db="EMBL/GenBank/DDBJ databases">
        <authorList>
            <person name="Seth-Smith H.M.B."/>
        </authorList>
    </citation>
    <scope>NUCLEOTIDE SEQUENCE [LARGE SCALE GENOMIC DNA]</scope>
    <source>
        <strain evidence="8">2013Ark11</strain>
    </source>
</reference>
<dbReference type="NCBIfam" id="TIGR01217">
    <property type="entry name" value="ac_ac_CoA_syn"/>
    <property type="match status" value="1"/>
</dbReference>
<dbReference type="InterPro" id="IPR020845">
    <property type="entry name" value="AMP-binding_CS"/>
</dbReference>
<dbReference type="PANTHER" id="PTHR42921">
    <property type="entry name" value="ACETOACETYL-COA SYNTHETASE"/>
    <property type="match status" value="1"/>
</dbReference>
<evidence type="ECO:0000256" key="1">
    <source>
        <dbReference type="ARBA" id="ARBA00006432"/>
    </source>
</evidence>